<name>A0A0M4TYC8_9NOSO</name>
<dbReference type="AlphaFoldDB" id="A0A0M4TYC8"/>
<organism evidence="2 3">
    <name type="scientific">Nostoc piscinale CENA21</name>
    <dbReference type="NCBI Taxonomy" id="224013"/>
    <lineage>
        <taxon>Bacteria</taxon>
        <taxon>Bacillati</taxon>
        <taxon>Cyanobacteriota</taxon>
        <taxon>Cyanophyceae</taxon>
        <taxon>Nostocales</taxon>
        <taxon>Nostocaceae</taxon>
        <taxon>Nostoc</taxon>
    </lineage>
</organism>
<feature type="transmembrane region" description="Helical" evidence="1">
    <location>
        <begin position="49"/>
        <end position="68"/>
    </location>
</feature>
<accession>A0A0M4TYC8</accession>
<dbReference type="KEGG" id="npz:ACX27_28515"/>
<protein>
    <submittedName>
        <fullName evidence="2">Uncharacterized protein</fullName>
    </submittedName>
</protein>
<evidence type="ECO:0000313" key="3">
    <source>
        <dbReference type="Proteomes" id="UP000062645"/>
    </source>
</evidence>
<dbReference type="OrthoDB" id="517039at2"/>
<sequence length="74" mass="8202">MFQLGWLSAKLFFRGKLLREPMYFIQQTAIGIGAGLISLLSLAQAEIPLCIPITISSLITGGLMPFLLKDFKMK</sequence>
<keyword evidence="1" id="KW-0812">Transmembrane</keyword>
<reference evidence="2 3" key="2">
    <citation type="journal article" date="2016" name="Genome Announc.">
        <title>Draft Genome Sequence of the N2-Fixing Cyanobacterium Nostoc piscinale CENA21, Isolated from the Brazilian Amazon Floodplain.</title>
        <authorList>
            <person name="Leao T."/>
            <person name="Guimaraes P.I."/>
            <person name="de Melo A.G."/>
            <person name="Ramos R.T."/>
            <person name="Leao P.N."/>
            <person name="Silva A."/>
            <person name="Fiore M.F."/>
            <person name="Schneider M.P."/>
        </authorList>
    </citation>
    <scope>NUCLEOTIDE SEQUENCE [LARGE SCALE GENOMIC DNA]</scope>
    <source>
        <strain evidence="2 3">CENA21</strain>
    </source>
</reference>
<keyword evidence="1" id="KW-0472">Membrane</keyword>
<keyword evidence="3" id="KW-1185">Reference proteome</keyword>
<dbReference type="RefSeq" id="WP_062297505.1">
    <property type="nucleotide sequence ID" value="NZ_CP012036.1"/>
</dbReference>
<reference evidence="3" key="1">
    <citation type="submission" date="2015-07" db="EMBL/GenBank/DDBJ databases">
        <title>Genome Of Nitrogen-Fixing Cyanobacterium Nostoc piscinale CENA21 From Solimoes/Amazon River Floodplain Sediments And Comparative Genomics To Uncover Biosynthetic Natural Products Potential.</title>
        <authorList>
            <person name="Leao T.F."/>
            <person name="Leao P.N."/>
            <person name="Guimaraes P.I."/>
            <person name="de Melo A.G.C."/>
            <person name="Ramos R.T.J."/>
            <person name="Silva A."/>
            <person name="Fiore M.F."/>
            <person name="Schneider M.P.C."/>
        </authorList>
    </citation>
    <scope>NUCLEOTIDE SEQUENCE [LARGE SCALE GENOMIC DNA]</scope>
    <source>
        <strain evidence="3">CENA21</strain>
    </source>
</reference>
<keyword evidence="1" id="KW-1133">Transmembrane helix</keyword>
<dbReference type="EMBL" id="CP012036">
    <property type="protein sequence ID" value="ALF55894.1"/>
    <property type="molecule type" value="Genomic_DNA"/>
</dbReference>
<evidence type="ECO:0000256" key="1">
    <source>
        <dbReference type="SAM" id="Phobius"/>
    </source>
</evidence>
<proteinExistence type="predicted"/>
<dbReference type="STRING" id="224013.ACX27_28515"/>
<evidence type="ECO:0000313" key="2">
    <source>
        <dbReference type="EMBL" id="ALF55894.1"/>
    </source>
</evidence>
<feature type="transmembrane region" description="Helical" evidence="1">
    <location>
        <begin position="21"/>
        <end position="43"/>
    </location>
</feature>
<dbReference type="PATRIC" id="fig|224013.5.peg.6814"/>
<gene>
    <name evidence="2" type="ORF">ACX27_28515</name>
</gene>
<dbReference type="Proteomes" id="UP000062645">
    <property type="component" value="Chromosome"/>
</dbReference>